<evidence type="ECO:0000313" key="1">
    <source>
        <dbReference type="EMBL" id="ETO18886.1"/>
    </source>
</evidence>
<comment type="caution">
    <text evidence="1">The sequence shown here is derived from an EMBL/GenBank/DDBJ whole genome shotgun (WGS) entry which is preliminary data.</text>
</comment>
<keyword evidence="2" id="KW-1185">Reference proteome</keyword>
<dbReference type="AlphaFoldDB" id="X6MYM0"/>
<protein>
    <submittedName>
        <fullName evidence="1">Uncharacterized protein</fullName>
    </submittedName>
</protein>
<dbReference type="EMBL" id="ASPP01014291">
    <property type="protein sequence ID" value="ETO18886.1"/>
    <property type="molecule type" value="Genomic_DNA"/>
</dbReference>
<accession>X6MYM0</accession>
<gene>
    <name evidence="1" type="ORF">RFI_18357</name>
</gene>
<name>X6MYM0_RETFI</name>
<sequence length="220" mass="26539">MTESELNENEIFSEASEQHFNSTTEKKLGHAWAPPRVFRGHPRWAPTNDVEDVNCVYFLVGTSYRAATKVRYNWLTDRTKIDNFVDNQNLQKEKEFSGSFLDCIRLKYLMNENVAIQTLVNRFGINEPYATQEYEKNHIYTFREKPPLYFQQKNGEIPQWRYNEMKYQSNIGLSQLSNEHFLYLRKKWGKYYKMYVFRSKMKAFLIKKYHKYQPNNETKM</sequence>
<proteinExistence type="predicted"/>
<organism evidence="1 2">
    <name type="scientific">Reticulomyxa filosa</name>
    <dbReference type="NCBI Taxonomy" id="46433"/>
    <lineage>
        <taxon>Eukaryota</taxon>
        <taxon>Sar</taxon>
        <taxon>Rhizaria</taxon>
        <taxon>Retaria</taxon>
        <taxon>Foraminifera</taxon>
        <taxon>Monothalamids</taxon>
        <taxon>Reticulomyxidae</taxon>
        <taxon>Reticulomyxa</taxon>
    </lineage>
</organism>
<evidence type="ECO:0000313" key="2">
    <source>
        <dbReference type="Proteomes" id="UP000023152"/>
    </source>
</evidence>
<reference evidence="1 2" key="1">
    <citation type="journal article" date="2013" name="Curr. Biol.">
        <title>The Genome of the Foraminiferan Reticulomyxa filosa.</title>
        <authorList>
            <person name="Glockner G."/>
            <person name="Hulsmann N."/>
            <person name="Schleicher M."/>
            <person name="Noegel A.A."/>
            <person name="Eichinger L."/>
            <person name="Gallinger C."/>
            <person name="Pawlowski J."/>
            <person name="Sierra R."/>
            <person name="Euteneuer U."/>
            <person name="Pillet L."/>
            <person name="Moustafa A."/>
            <person name="Platzer M."/>
            <person name="Groth M."/>
            <person name="Szafranski K."/>
            <person name="Schliwa M."/>
        </authorList>
    </citation>
    <scope>NUCLEOTIDE SEQUENCE [LARGE SCALE GENOMIC DNA]</scope>
</reference>
<dbReference type="Proteomes" id="UP000023152">
    <property type="component" value="Unassembled WGS sequence"/>
</dbReference>